<evidence type="ECO:0000313" key="2">
    <source>
        <dbReference type="Proteomes" id="UP000176631"/>
    </source>
</evidence>
<dbReference type="AlphaFoldDB" id="A0A1G1W6R5"/>
<comment type="caution">
    <text evidence="1">The sequence shown here is derived from an EMBL/GenBank/DDBJ whole genome shotgun (WGS) entry which is preliminary data.</text>
</comment>
<proteinExistence type="predicted"/>
<evidence type="ECO:0000313" key="1">
    <source>
        <dbReference type="EMBL" id="OGY23284.1"/>
    </source>
</evidence>
<sequence length="85" mass="10060">MLCEKDQEFLYAIWKNNHLNMPTYTNGEYERVEKLNRLGLIRRLKMAKTCKQRMELTDEGVVLAVVRAREKGEKALDKLIVVGYW</sequence>
<organism evidence="1 2">
    <name type="scientific">Candidatus Woykebacteria bacterium RBG_13_40_15</name>
    <dbReference type="NCBI Taxonomy" id="1802593"/>
    <lineage>
        <taxon>Bacteria</taxon>
        <taxon>Candidatus Woykeibacteriota</taxon>
    </lineage>
</organism>
<name>A0A1G1W6R5_9BACT</name>
<dbReference type="EMBL" id="MHCP01000027">
    <property type="protein sequence ID" value="OGY23284.1"/>
    <property type="molecule type" value="Genomic_DNA"/>
</dbReference>
<protein>
    <submittedName>
        <fullName evidence="1">Uncharacterized protein</fullName>
    </submittedName>
</protein>
<gene>
    <name evidence="1" type="ORF">A2172_03710</name>
</gene>
<accession>A0A1G1W6R5</accession>
<reference evidence="1 2" key="1">
    <citation type="journal article" date="2016" name="Nat. Commun.">
        <title>Thousands of microbial genomes shed light on interconnected biogeochemical processes in an aquifer system.</title>
        <authorList>
            <person name="Anantharaman K."/>
            <person name="Brown C.T."/>
            <person name="Hug L.A."/>
            <person name="Sharon I."/>
            <person name="Castelle C.J."/>
            <person name="Probst A.J."/>
            <person name="Thomas B.C."/>
            <person name="Singh A."/>
            <person name="Wilkins M.J."/>
            <person name="Karaoz U."/>
            <person name="Brodie E.L."/>
            <person name="Williams K.H."/>
            <person name="Hubbard S.S."/>
            <person name="Banfield J.F."/>
        </authorList>
    </citation>
    <scope>NUCLEOTIDE SEQUENCE [LARGE SCALE GENOMIC DNA]</scope>
</reference>
<dbReference type="Proteomes" id="UP000176631">
    <property type="component" value="Unassembled WGS sequence"/>
</dbReference>